<sequence>MNVSTSNWSCTLRHSDQGQDQIRVGPYCIDWVRTLSSDTDRQTLSDELAYVNFAYRIRRSRSISSNSLFRCKVYKYGNENDTLWEIRFSCFIVLPKITNAATKNFSNFTESSSPCLALPFPPFFPPDPQLLSSTSDDVLTRCGEVNQQTRPTPNRPLFSA</sequence>
<proteinExistence type="predicted"/>
<reference evidence="1" key="1">
    <citation type="submission" date="2021-06" db="EMBL/GenBank/DDBJ databases">
        <title>Comparative genomics, transcriptomics and evolutionary studies reveal genomic signatures of adaptation to plant cell wall in hemibiotrophic fungi.</title>
        <authorList>
            <consortium name="DOE Joint Genome Institute"/>
            <person name="Baroncelli R."/>
            <person name="Diaz J.F."/>
            <person name="Benocci T."/>
            <person name="Peng M."/>
            <person name="Battaglia E."/>
            <person name="Haridas S."/>
            <person name="Andreopoulos W."/>
            <person name="Labutti K."/>
            <person name="Pangilinan J."/>
            <person name="Floch G.L."/>
            <person name="Makela M.R."/>
            <person name="Henrissat B."/>
            <person name="Grigoriev I.V."/>
            <person name="Crouch J.A."/>
            <person name="De Vries R.P."/>
            <person name="Sukno S.A."/>
            <person name="Thon M.R."/>
        </authorList>
    </citation>
    <scope>NUCLEOTIDE SEQUENCE</scope>
    <source>
        <strain evidence="1">CBS 125086</strain>
    </source>
</reference>
<dbReference type="RefSeq" id="XP_060415596.1">
    <property type="nucleotide sequence ID" value="XM_060551105.1"/>
</dbReference>
<dbReference type="GeneID" id="85435345"/>
<dbReference type="Proteomes" id="UP001230504">
    <property type="component" value="Unassembled WGS sequence"/>
</dbReference>
<keyword evidence="2" id="KW-1185">Reference proteome</keyword>
<accession>A0AAD8Q2B5</accession>
<evidence type="ECO:0000313" key="2">
    <source>
        <dbReference type="Proteomes" id="UP001230504"/>
    </source>
</evidence>
<comment type="caution">
    <text evidence="1">The sequence shown here is derived from an EMBL/GenBank/DDBJ whole genome shotgun (WGS) entry which is preliminary data.</text>
</comment>
<name>A0AAD8Q2B5_9PEZI</name>
<protein>
    <submittedName>
        <fullName evidence="1">Uncharacterized protein</fullName>
    </submittedName>
</protein>
<evidence type="ECO:0000313" key="1">
    <source>
        <dbReference type="EMBL" id="KAK1594413.1"/>
    </source>
</evidence>
<dbReference type="AlphaFoldDB" id="A0AAD8Q2B5"/>
<dbReference type="EMBL" id="JAHLJV010000020">
    <property type="protein sequence ID" value="KAK1594413.1"/>
    <property type="molecule type" value="Genomic_DNA"/>
</dbReference>
<gene>
    <name evidence="1" type="ORF">LY79DRAFT_156023</name>
</gene>
<organism evidence="1 2">
    <name type="scientific">Colletotrichum navitas</name>
    <dbReference type="NCBI Taxonomy" id="681940"/>
    <lineage>
        <taxon>Eukaryota</taxon>
        <taxon>Fungi</taxon>
        <taxon>Dikarya</taxon>
        <taxon>Ascomycota</taxon>
        <taxon>Pezizomycotina</taxon>
        <taxon>Sordariomycetes</taxon>
        <taxon>Hypocreomycetidae</taxon>
        <taxon>Glomerellales</taxon>
        <taxon>Glomerellaceae</taxon>
        <taxon>Colletotrichum</taxon>
        <taxon>Colletotrichum graminicola species complex</taxon>
    </lineage>
</organism>